<feature type="transmembrane region" description="Helical" evidence="1">
    <location>
        <begin position="130"/>
        <end position="151"/>
    </location>
</feature>
<reference evidence="2 3" key="1">
    <citation type="submission" date="2023-04" db="EMBL/GenBank/DDBJ databases">
        <title>Clostridium tannerae sp. nov., isolated from the fecal material of an alpaca.</title>
        <authorList>
            <person name="Miller S."/>
            <person name="Hendry M."/>
            <person name="King J."/>
            <person name="Sankaranarayanan K."/>
            <person name="Lawson P.A."/>
        </authorList>
    </citation>
    <scope>NUCLEOTIDE SEQUENCE [LARGE SCALE GENOMIC DNA]</scope>
    <source>
        <strain evidence="2 3">A1-XYC3</strain>
    </source>
</reference>
<evidence type="ECO:0000313" key="2">
    <source>
        <dbReference type="EMBL" id="MDW8801966.1"/>
    </source>
</evidence>
<feature type="transmembrane region" description="Helical" evidence="1">
    <location>
        <begin position="15"/>
        <end position="42"/>
    </location>
</feature>
<keyword evidence="3" id="KW-1185">Reference proteome</keyword>
<feature type="transmembrane region" description="Helical" evidence="1">
    <location>
        <begin position="78"/>
        <end position="97"/>
    </location>
</feature>
<feature type="transmembrane region" description="Helical" evidence="1">
    <location>
        <begin position="54"/>
        <end position="72"/>
    </location>
</feature>
<evidence type="ECO:0000313" key="3">
    <source>
        <dbReference type="Proteomes" id="UP001281656"/>
    </source>
</evidence>
<proteinExistence type="predicted"/>
<dbReference type="RefSeq" id="WP_261670260.1">
    <property type="nucleotide sequence ID" value="NZ_JARUJP010000014.1"/>
</dbReference>
<dbReference type="Pfam" id="PF06496">
    <property type="entry name" value="DUF1097"/>
    <property type="match status" value="1"/>
</dbReference>
<dbReference type="EMBL" id="JARUJP010000014">
    <property type="protein sequence ID" value="MDW8801966.1"/>
    <property type="molecule type" value="Genomic_DNA"/>
</dbReference>
<dbReference type="InterPro" id="IPR009476">
    <property type="entry name" value="DUF1097"/>
</dbReference>
<keyword evidence="1" id="KW-1133">Transmembrane helix</keyword>
<keyword evidence="1" id="KW-0812">Transmembrane</keyword>
<gene>
    <name evidence="2" type="ORF">P8V03_12485</name>
</gene>
<sequence length="169" mass="17946">MSGIMSGAISMGILAWIWSNFSTAIGVQAWAGFMGTTTYYGVGSALGERFVKGWLRGIFVNMVGVAWAIFCVEASNVLHIPNIVAIMTGVISFGIVAEAKWKHLMFVPGVYIGCSTTFGMMALGHSYLDTAAVLLMGSVVGLVSDAGGAWLEKITNKNKKVVENAEQQA</sequence>
<accession>A0ABU4JVI3</accession>
<keyword evidence="1" id="KW-0472">Membrane</keyword>
<organism evidence="2 3">
    <name type="scientific">Clostridium tanneri</name>
    <dbReference type="NCBI Taxonomy" id="3037988"/>
    <lineage>
        <taxon>Bacteria</taxon>
        <taxon>Bacillati</taxon>
        <taxon>Bacillota</taxon>
        <taxon>Clostridia</taxon>
        <taxon>Eubacteriales</taxon>
        <taxon>Clostridiaceae</taxon>
        <taxon>Clostridium</taxon>
    </lineage>
</organism>
<comment type="caution">
    <text evidence="2">The sequence shown here is derived from an EMBL/GenBank/DDBJ whole genome shotgun (WGS) entry which is preliminary data.</text>
</comment>
<dbReference type="Proteomes" id="UP001281656">
    <property type="component" value="Unassembled WGS sequence"/>
</dbReference>
<protein>
    <submittedName>
        <fullName evidence="2">DUF1097 domain-containing protein</fullName>
    </submittedName>
</protein>
<name>A0ABU4JVI3_9CLOT</name>
<evidence type="ECO:0000256" key="1">
    <source>
        <dbReference type="SAM" id="Phobius"/>
    </source>
</evidence>